<dbReference type="GeneID" id="60254503"/>
<comment type="caution">
    <text evidence="3">The sequence shown here is derived from an EMBL/GenBank/DDBJ whole genome shotgun (WGS) entry which is preliminary data.</text>
</comment>
<evidence type="ECO:0000256" key="1">
    <source>
        <dbReference type="SAM" id="SignalP"/>
    </source>
</evidence>
<keyword evidence="1" id="KW-0732">Signal</keyword>
<dbReference type="Pfam" id="PF20674">
    <property type="entry name" value="SpaA_3"/>
    <property type="match status" value="1"/>
</dbReference>
<evidence type="ECO:0000313" key="4">
    <source>
        <dbReference type="Proteomes" id="UP000245655"/>
    </source>
</evidence>
<dbReference type="EMBL" id="QGGM01000003">
    <property type="protein sequence ID" value="PWK14029.1"/>
    <property type="molecule type" value="Genomic_DNA"/>
</dbReference>
<accession>A0A2V2A6Z9</accession>
<feature type="chain" id="PRO_5015853128" description="SpaA-like prealbumin fold domain-containing protein" evidence="1">
    <location>
        <begin position="41"/>
        <end position="680"/>
    </location>
</feature>
<dbReference type="AlphaFoldDB" id="A0A2V2A6Z9"/>
<reference evidence="3 4" key="1">
    <citation type="submission" date="2018-05" db="EMBL/GenBank/DDBJ databases">
        <title>Genomic Encyclopedia of Type Strains, Phase IV (KMG-IV): sequencing the most valuable type-strain genomes for metagenomic binning, comparative biology and taxonomic classification.</title>
        <authorList>
            <person name="Goeker M."/>
        </authorList>
    </citation>
    <scope>NUCLEOTIDE SEQUENCE [LARGE SCALE GENOMIC DNA]</scope>
    <source>
        <strain evidence="3 4">DSM 7229</strain>
    </source>
</reference>
<gene>
    <name evidence="3" type="ORF">C8D84_10352</name>
</gene>
<protein>
    <recommendedName>
        <fullName evidence="2">SpaA-like prealbumin fold domain-containing protein</fullName>
    </recommendedName>
</protein>
<feature type="domain" description="SpaA-like prealbumin fold" evidence="2">
    <location>
        <begin position="273"/>
        <end position="398"/>
    </location>
</feature>
<dbReference type="InterPro" id="IPR048834">
    <property type="entry name" value="SpaA_pre-album"/>
</dbReference>
<feature type="signal peptide" evidence="1">
    <location>
        <begin position="1"/>
        <end position="40"/>
    </location>
</feature>
<organism evidence="3 4">
    <name type="scientific">Psychrobacter immobilis</name>
    <dbReference type="NCBI Taxonomy" id="498"/>
    <lineage>
        <taxon>Bacteria</taxon>
        <taxon>Pseudomonadati</taxon>
        <taxon>Pseudomonadota</taxon>
        <taxon>Gammaproteobacteria</taxon>
        <taxon>Moraxellales</taxon>
        <taxon>Moraxellaceae</taxon>
        <taxon>Psychrobacter</taxon>
    </lineage>
</organism>
<name>A0A2V2A6Z9_PSYIM</name>
<keyword evidence="4" id="KW-1185">Reference proteome</keyword>
<evidence type="ECO:0000313" key="3">
    <source>
        <dbReference type="EMBL" id="PWK14029.1"/>
    </source>
</evidence>
<evidence type="ECO:0000259" key="2">
    <source>
        <dbReference type="Pfam" id="PF20674"/>
    </source>
</evidence>
<proteinExistence type="predicted"/>
<dbReference type="RefSeq" id="WP_109590154.1">
    <property type="nucleotide sequence ID" value="NZ_CAJGZY010000003.1"/>
</dbReference>
<dbReference type="Proteomes" id="UP000245655">
    <property type="component" value="Unassembled WGS sequence"/>
</dbReference>
<sequence length="680" mass="73549">MRKFKFFSHLAFYNLFYNPRNKLNMLSGVTLLLISTGVYSADNPFETTADFTAASCPSGHKMYYMGANAPASTPANPVAKQTLSWGSAGTTDRSIIFEESSGNKTFKIQFSGLKDLNNDVDKPPFFGPNRGVTSSAINLEHNSPVSNLSRTNHILDVTVDRNVSKIGYKIQDLDSTTVRNGQVPYIEQADVSLSGGQLTSFPAYHDINNDKNIVTALRGRNCDIDACTISATWPYKIANTAVNLKHNNFLSENNSVHAIGYSDFYFCLAPPKLIVKKVLTGTRFNDSDTKRDQFNIKVAGGKLTPDSQGSTASFTTTGAGSTITNGSTVTPLELAPNITYTISENIINGNVSNYNTSYVCSNATTGSNSSTPSGNTSSFTLSNLNYGDEVTCIITNTPKSYSFSGIVFNDNGKIINPTKDDVSDKYLNNNLYFNGKYDSSNELGIPFTSGHTITLNKCTGDTSTFTPQTVNINPDGTYSFTLTPAQLGSNTRLCATQNEPNNYTYSVDTTSNVRQINIATDTFNYPDNNFGDVIQDNAALVLFKSQYTHNCSLTDLTTINVNYTGSASTAYSINSISDIIPGQCIAYRIEAVNRGNVPLTDIIIRDILQKKGENGALVTSTLATPTPIGENSGVPSFSNSSVSIGNNGQVLTNGFPLGITSSDRRRAIRFNTKYGTTVNP</sequence>